<keyword evidence="1" id="KW-0472">Membrane</keyword>
<feature type="transmembrane region" description="Helical" evidence="1">
    <location>
        <begin position="12"/>
        <end position="32"/>
    </location>
</feature>
<organism evidence="2 3">
    <name type="scientific">Saccharolobus caldissimus</name>
    <dbReference type="NCBI Taxonomy" id="1702097"/>
    <lineage>
        <taxon>Archaea</taxon>
        <taxon>Thermoproteota</taxon>
        <taxon>Thermoprotei</taxon>
        <taxon>Sulfolobales</taxon>
        <taxon>Sulfolobaceae</taxon>
        <taxon>Saccharolobus</taxon>
    </lineage>
</organism>
<reference evidence="2 3" key="1">
    <citation type="journal article" date="2022" name="Microbiol. Resour. Announc.">
        <title>Complete Genome Sequence of the Hyperthermophilic and Acidophilic Archaeon Saccharolobus caldissimus Strain HS-3T.</title>
        <authorList>
            <person name="Sakai H.D."/>
            <person name="Kurosawa N."/>
        </authorList>
    </citation>
    <scope>NUCLEOTIDE SEQUENCE [LARGE SCALE GENOMIC DNA]</scope>
    <source>
        <strain evidence="2 3">JCM32116</strain>
    </source>
</reference>
<feature type="transmembrane region" description="Helical" evidence="1">
    <location>
        <begin position="160"/>
        <end position="178"/>
    </location>
</feature>
<dbReference type="AlphaFoldDB" id="A0AAQ4CUE9"/>
<feature type="transmembrane region" description="Helical" evidence="1">
    <location>
        <begin position="38"/>
        <end position="60"/>
    </location>
</feature>
<feature type="transmembrane region" description="Helical" evidence="1">
    <location>
        <begin position="199"/>
        <end position="222"/>
    </location>
</feature>
<protein>
    <recommendedName>
        <fullName evidence="4">MFS transporter</fullName>
    </recommendedName>
</protein>
<dbReference type="InterPro" id="IPR011701">
    <property type="entry name" value="MFS"/>
</dbReference>
<keyword evidence="1" id="KW-0812">Transmembrane</keyword>
<keyword evidence="1" id="KW-1133">Transmembrane helix</keyword>
<dbReference type="KEGG" id="scas:SACC_24470"/>
<name>A0AAQ4CUE9_9CREN</name>
<sequence length="374" mass="42304">MRRGIPLKGYIYYNYFITQTVSTVRSLIFPIYAYQLGYSPLLISSLFSTFLFLTIILYYPSVFIVKRINARNAVVLGTIIDSISIILLSINNVILYFLSFGILSLAQVLAIQMRTLITHNFEENELKNIYARAYTLAISGALFTTMLSSVLGYFRALGEIFLPLGIIYFGLSFFTLLFKPVSAETGNIKIIPSKSLLPIFIFAFFSGFVTYIVLGLLQIWYLKLGLSATFVSIVYLLMYLVNIISNSIVEKIKEESLIKNYIILSIISAILLSLISIRYYVISILMLLSSQVTNAIMTIINSVLFTKFIKRLNEAEVGSALTDMFTRAGAIVGIMSQGYFFTVGFLALPFIIGASISLIDRIIRYEYYRKYKII</sequence>
<evidence type="ECO:0000313" key="2">
    <source>
        <dbReference type="EMBL" id="BDB99430.1"/>
    </source>
</evidence>
<dbReference type="Gene3D" id="1.20.1250.20">
    <property type="entry name" value="MFS general substrate transporter like domains"/>
    <property type="match status" value="2"/>
</dbReference>
<dbReference type="EMBL" id="AP025226">
    <property type="protein sequence ID" value="BDB99430.1"/>
    <property type="molecule type" value="Genomic_DNA"/>
</dbReference>
<feature type="transmembrane region" description="Helical" evidence="1">
    <location>
        <begin position="129"/>
        <end position="154"/>
    </location>
</feature>
<proteinExistence type="predicted"/>
<evidence type="ECO:0000313" key="3">
    <source>
        <dbReference type="Proteomes" id="UP001319921"/>
    </source>
</evidence>
<feature type="transmembrane region" description="Helical" evidence="1">
    <location>
        <begin position="228"/>
        <end position="249"/>
    </location>
</feature>
<dbReference type="Pfam" id="PF07690">
    <property type="entry name" value="MFS_1"/>
    <property type="match status" value="1"/>
</dbReference>
<accession>A0AAQ4CUE9</accession>
<dbReference type="InterPro" id="IPR036259">
    <property type="entry name" value="MFS_trans_sf"/>
</dbReference>
<dbReference type="Proteomes" id="UP001319921">
    <property type="component" value="Chromosome"/>
</dbReference>
<feature type="transmembrane region" description="Helical" evidence="1">
    <location>
        <begin position="72"/>
        <end position="90"/>
    </location>
</feature>
<keyword evidence="3" id="KW-1185">Reference proteome</keyword>
<evidence type="ECO:0008006" key="4">
    <source>
        <dbReference type="Google" id="ProtNLM"/>
    </source>
</evidence>
<dbReference type="GO" id="GO:0022857">
    <property type="term" value="F:transmembrane transporter activity"/>
    <property type="evidence" value="ECO:0007669"/>
    <property type="project" value="InterPro"/>
</dbReference>
<feature type="transmembrane region" description="Helical" evidence="1">
    <location>
        <begin position="96"/>
        <end position="117"/>
    </location>
</feature>
<feature type="transmembrane region" description="Helical" evidence="1">
    <location>
        <begin position="339"/>
        <end position="359"/>
    </location>
</feature>
<feature type="transmembrane region" description="Helical" evidence="1">
    <location>
        <begin position="261"/>
        <end position="281"/>
    </location>
</feature>
<gene>
    <name evidence="2" type="ORF">SACC_24470</name>
</gene>
<evidence type="ECO:0000256" key="1">
    <source>
        <dbReference type="SAM" id="Phobius"/>
    </source>
</evidence>
<dbReference type="SUPFAM" id="SSF103473">
    <property type="entry name" value="MFS general substrate transporter"/>
    <property type="match status" value="1"/>
</dbReference>